<dbReference type="EMBL" id="QKLU01000003">
    <property type="protein sequence ID" value="PYF75151.1"/>
    <property type="molecule type" value="Genomic_DNA"/>
</dbReference>
<dbReference type="InterPro" id="IPR018060">
    <property type="entry name" value="HTH_AraC"/>
</dbReference>
<dbReference type="SMART" id="SM00342">
    <property type="entry name" value="HTH_ARAC"/>
    <property type="match status" value="1"/>
</dbReference>
<sequence>MLSENLHQPYCIAYKTLDHCPKLAHQHSFFELIYIISGSGKQCINKSKFDYHAGHIFLITPDDCHSFEIEDRTSFFFLKFNNIYIKNSGLLAENIHRLEYILQNANHQPGCILKNPTDKALVKSIIEAIIRESEDKDLYNRELTEQLINTLVILVARNIAKYLPGQVNMGNEEKAMNILEYIQTNIYYPEKLKAEHLSQNFGISNSYLGRYFKRHTNETMQQYIANYKTRLIEHRLQFSDKRMNEIANEFGFTDESHLNKYFRKQRGHSPKAYRKLQQD</sequence>
<name>A0A318UGB5_9SPHI</name>
<keyword evidence="6" id="KW-1185">Reference proteome</keyword>
<feature type="domain" description="HTH araC/xylS-type" evidence="4">
    <location>
        <begin position="176"/>
        <end position="276"/>
    </location>
</feature>
<dbReference type="PROSITE" id="PS01124">
    <property type="entry name" value="HTH_ARAC_FAMILY_2"/>
    <property type="match status" value="1"/>
</dbReference>
<dbReference type="Pfam" id="PF02311">
    <property type="entry name" value="AraC_binding"/>
    <property type="match status" value="1"/>
</dbReference>
<evidence type="ECO:0000256" key="3">
    <source>
        <dbReference type="ARBA" id="ARBA00023163"/>
    </source>
</evidence>
<accession>A0A318UGB5</accession>
<dbReference type="Pfam" id="PF12833">
    <property type="entry name" value="HTH_18"/>
    <property type="match status" value="1"/>
</dbReference>
<dbReference type="SUPFAM" id="SSF46689">
    <property type="entry name" value="Homeodomain-like"/>
    <property type="match status" value="1"/>
</dbReference>
<dbReference type="GO" id="GO:0003700">
    <property type="term" value="F:DNA-binding transcription factor activity"/>
    <property type="evidence" value="ECO:0007669"/>
    <property type="project" value="InterPro"/>
</dbReference>
<dbReference type="PANTHER" id="PTHR43280:SF28">
    <property type="entry name" value="HTH-TYPE TRANSCRIPTIONAL ACTIVATOR RHAS"/>
    <property type="match status" value="1"/>
</dbReference>
<dbReference type="PANTHER" id="PTHR43280">
    <property type="entry name" value="ARAC-FAMILY TRANSCRIPTIONAL REGULATOR"/>
    <property type="match status" value="1"/>
</dbReference>
<dbReference type="AlphaFoldDB" id="A0A318UGB5"/>
<protein>
    <submittedName>
        <fullName evidence="5">AraC family transcriptional regulator</fullName>
    </submittedName>
</protein>
<dbReference type="GO" id="GO:0043565">
    <property type="term" value="F:sequence-specific DNA binding"/>
    <property type="evidence" value="ECO:0007669"/>
    <property type="project" value="InterPro"/>
</dbReference>
<evidence type="ECO:0000259" key="4">
    <source>
        <dbReference type="PROSITE" id="PS01124"/>
    </source>
</evidence>
<dbReference type="InterPro" id="IPR014710">
    <property type="entry name" value="RmlC-like_jellyroll"/>
</dbReference>
<dbReference type="OrthoDB" id="636258at2"/>
<dbReference type="InterPro" id="IPR037923">
    <property type="entry name" value="HTH-like"/>
</dbReference>
<keyword evidence="3" id="KW-0804">Transcription</keyword>
<reference evidence="5 6" key="1">
    <citation type="submission" date="2018-06" db="EMBL/GenBank/DDBJ databases">
        <title>Genomic Encyclopedia of Archaeal and Bacterial Type Strains, Phase II (KMG-II): from individual species to whole genera.</title>
        <authorList>
            <person name="Goeker M."/>
        </authorList>
    </citation>
    <scope>NUCLEOTIDE SEQUENCE [LARGE SCALE GENOMIC DNA]</scope>
    <source>
        <strain evidence="5 6">DSM 27372</strain>
    </source>
</reference>
<proteinExistence type="predicted"/>
<dbReference type="InterPro" id="IPR009057">
    <property type="entry name" value="Homeodomain-like_sf"/>
</dbReference>
<keyword evidence="2" id="KW-0238">DNA-binding</keyword>
<dbReference type="Gene3D" id="1.10.10.60">
    <property type="entry name" value="Homeodomain-like"/>
    <property type="match status" value="2"/>
</dbReference>
<evidence type="ECO:0000313" key="5">
    <source>
        <dbReference type="EMBL" id="PYF75151.1"/>
    </source>
</evidence>
<gene>
    <name evidence="5" type="ORF">B0O44_103600</name>
</gene>
<comment type="caution">
    <text evidence="5">The sequence shown here is derived from an EMBL/GenBank/DDBJ whole genome shotgun (WGS) entry which is preliminary data.</text>
</comment>
<dbReference type="InterPro" id="IPR003313">
    <property type="entry name" value="AraC-bd"/>
</dbReference>
<dbReference type="RefSeq" id="WP_110830245.1">
    <property type="nucleotide sequence ID" value="NZ_QKLU01000003.1"/>
</dbReference>
<evidence type="ECO:0000256" key="2">
    <source>
        <dbReference type="ARBA" id="ARBA00023125"/>
    </source>
</evidence>
<evidence type="ECO:0000313" key="6">
    <source>
        <dbReference type="Proteomes" id="UP000248198"/>
    </source>
</evidence>
<keyword evidence="1" id="KW-0805">Transcription regulation</keyword>
<dbReference type="Proteomes" id="UP000248198">
    <property type="component" value="Unassembled WGS sequence"/>
</dbReference>
<evidence type="ECO:0000256" key="1">
    <source>
        <dbReference type="ARBA" id="ARBA00023015"/>
    </source>
</evidence>
<dbReference type="Gene3D" id="2.60.120.10">
    <property type="entry name" value="Jelly Rolls"/>
    <property type="match status" value="1"/>
</dbReference>
<organism evidence="5 6">
    <name type="scientific">Pedobacter nutrimenti</name>
    <dbReference type="NCBI Taxonomy" id="1241337"/>
    <lineage>
        <taxon>Bacteria</taxon>
        <taxon>Pseudomonadati</taxon>
        <taxon>Bacteroidota</taxon>
        <taxon>Sphingobacteriia</taxon>
        <taxon>Sphingobacteriales</taxon>
        <taxon>Sphingobacteriaceae</taxon>
        <taxon>Pedobacter</taxon>
    </lineage>
</organism>
<dbReference type="SUPFAM" id="SSF51215">
    <property type="entry name" value="Regulatory protein AraC"/>
    <property type="match status" value="1"/>
</dbReference>